<dbReference type="EMBL" id="VIIS01000183">
    <property type="protein sequence ID" value="KAF0312241.1"/>
    <property type="molecule type" value="Genomic_DNA"/>
</dbReference>
<feature type="compositionally biased region" description="Basic and acidic residues" evidence="1">
    <location>
        <begin position="63"/>
        <end position="76"/>
    </location>
</feature>
<feature type="region of interest" description="Disordered" evidence="1">
    <location>
        <begin position="1"/>
        <end position="233"/>
    </location>
</feature>
<organism evidence="2 3">
    <name type="scientific">Amphibalanus amphitrite</name>
    <name type="common">Striped barnacle</name>
    <name type="synonym">Balanus amphitrite</name>
    <dbReference type="NCBI Taxonomy" id="1232801"/>
    <lineage>
        <taxon>Eukaryota</taxon>
        <taxon>Metazoa</taxon>
        <taxon>Ecdysozoa</taxon>
        <taxon>Arthropoda</taxon>
        <taxon>Crustacea</taxon>
        <taxon>Multicrustacea</taxon>
        <taxon>Cirripedia</taxon>
        <taxon>Thoracica</taxon>
        <taxon>Thoracicalcarea</taxon>
        <taxon>Balanomorpha</taxon>
        <taxon>Balanoidea</taxon>
        <taxon>Balanidae</taxon>
        <taxon>Amphibalaninae</taxon>
        <taxon>Amphibalanus</taxon>
    </lineage>
</organism>
<proteinExistence type="predicted"/>
<feature type="compositionally biased region" description="Polar residues" evidence="1">
    <location>
        <begin position="124"/>
        <end position="134"/>
    </location>
</feature>
<feature type="compositionally biased region" description="Basic and acidic residues" evidence="1">
    <location>
        <begin position="169"/>
        <end position="184"/>
    </location>
</feature>
<dbReference type="Proteomes" id="UP000440578">
    <property type="component" value="Unassembled WGS sequence"/>
</dbReference>
<feature type="compositionally biased region" description="Pro residues" evidence="1">
    <location>
        <begin position="201"/>
        <end position="222"/>
    </location>
</feature>
<gene>
    <name evidence="2" type="ORF">FJT64_016966</name>
</gene>
<protein>
    <submittedName>
        <fullName evidence="2">Uncharacterized protein</fullName>
    </submittedName>
</protein>
<name>A0A6A4XCS1_AMPAM</name>
<dbReference type="OrthoDB" id="6341942at2759"/>
<dbReference type="AlphaFoldDB" id="A0A6A4XCS1"/>
<keyword evidence="3" id="KW-1185">Reference proteome</keyword>
<reference evidence="2 3" key="1">
    <citation type="submission" date="2019-07" db="EMBL/GenBank/DDBJ databases">
        <title>Draft genome assembly of a fouling barnacle, Amphibalanus amphitrite (Darwin, 1854): The first reference genome for Thecostraca.</title>
        <authorList>
            <person name="Kim W."/>
        </authorList>
    </citation>
    <scope>NUCLEOTIDE SEQUENCE [LARGE SCALE GENOMIC DNA]</scope>
    <source>
        <strain evidence="2">SNU_AA5</strain>
        <tissue evidence="2">Soma without cirri and trophi</tissue>
    </source>
</reference>
<feature type="compositionally biased region" description="Basic and acidic residues" evidence="1">
    <location>
        <begin position="22"/>
        <end position="39"/>
    </location>
</feature>
<evidence type="ECO:0000313" key="2">
    <source>
        <dbReference type="EMBL" id="KAF0312241.1"/>
    </source>
</evidence>
<evidence type="ECO:0000256" key="1">
    <source>
        <dbReference type="SAM" id="MobiDB-lite"/>
    </source>
</evidence>
<accession>A0A6A4XCS1</accession>
<evidence type="ECO:0000313" key="3">
    <source>
        <dbReference type="Proteomes" id="UP000440578"/>
    </source>
</evidence>
<sequence length="305" mass="33284">MTRRRGKRPNDDESSDGPPLELKIERHDSQTRKWPKEELLESFPDGLKIKKRPRHAVTSARQKLRDTPTTNREDRALTVLENKMNANHLIAGDSRDETKRKSKRPRPEPLALPAGAETVGADGSASSPSLTPSTRGKRKEVSYAEFSEDDEAVFQLMGEARISPPEEPSEGHSRGGIRFRRDGQASHASHASAAAAAGAPAEPPAGLPAPVQPSRWQPPLPSSLPLRTPPRQRLTRNRVQDMGLGLDEVNALVVSPLTPLASRAAGSSNKKTFTPPTALSLINLTSSPIMAQVRSAKRVRRALHH</sequence>
<comment type="caution">
    <text evidence="2">The sequence shown here is derived from an EMBL/GenBank/DDBJ whole genome shotgun (WGS) entry which is preliminary data.</text>
</comment>
<feature type="compositionally biased region" description="Low complexity" evidence="1">
    <location>
        <begin position="223"/>
        <end position="232"/>
    </location>
</feature>
<feature type="compositionally biased region" description="Low complexity" evidence="1">
    <location>
        <begin position="185"/>
        <end position="200"/>
    </location>
</feature>